<gene>
    <name evidence="10" type="ORF">PSNMU_V1.4_AUG-EV-PASAV3_0016620</name>
</gene>
<keyword evidence="2" id="KW-0677">Repeat</keyword>
<dbReference type="InterPro" id="IPR027417">
    <property type="entry name" value="P-loop_NTPase"/>
</dbReference>
<feature type="compositionally biased region" description="Low complexity" evidence="7">
    <location>
        <begin position="161"/>
        <end position="172"/>
    </location>
</feature>
<dbReference type="Gene3D" id="3.40.50.300">
    <property type="entry name" value="P-loop containing nucleotide triphosphate hydrolases"/>
    <property type="match status" value="1"/>
</dbReference>
<dbReference type="Pfam" id="PF00176">
    <property type="entry name" value="SNF2-rel_dom"/>
    <property type="match status" value="1"/>
</dbReference>
<keyword evidence="4" id="KW-0378">Hydrolase</keyword>
<feature type="domain" description="Helicase C-terminal" evidence="9">
    <location>
        <begin position="870"/>
        <end position="1025"/>
    </location>
</feature>
<dbReference type="SMART" id="SM00487">
    <property type="entry name" value="DEXDc"/>
    <property type="match status" value="1"/>
</dbReference>
<feature type="compositionally biased region" description="Low complexity" evidence="7">
    <location>
        <begin position="95"/>
        <end position="113"/>
    </location>
</feature>
<evidence type="ECO:0000256" key="3">
    <source>
        <dbReference type="ARBA" id="ARBA00022741"/>
    </source>
</evidence>
<dbReference type="PROSITE" id="PS51194">
    <property type="entry name" value="HELICASE_CTER"/>
    <property type="match status" value="1"/>
</dbReference>
<dbReference type="PANTHER" id="PTHR45623">
    <property type="entry name" value="CHROMODOMAIN-HELICASE-DNA-BINDING PROTEIN 3-RELATED-RELATED"/>
    <property type="match status" value="1"/>
</dbReference>
<feature type="region of interest" description="Disordered" evidence="7">
    <location>
        <begin position="267"/>
        <end position="294"/>
    </location>
</feature>
<dbReference type="Gene3D" id="2.40.50.40">
    <property type="match status" value="1"/>
</dbReference>
<feature type="compositionally biased region" description="Basic residues" evidence="7">
    <location>
        <begin position="84"/>
        <end position="94"/>
    </location>
</feature>
<feature type="compositionally biased region" description="Acidic residues" evidence="7">
    <location>
        <begin position="1168"/>
        <end position="1184"/>
    </location>
</feature>
<dbReference type="CDD" id="cd18793">
    <property type="entry name" value="SF2_C_SNF"/>
    <property type="match status" value="1"/>
</dbReference>
<dbReference type="InterPro" id="IPR001650">
    <property type="entry name" value="Helicase_C-like"/>
</dbReference>
<feature type="compositionally biased region" description="Low complexity" evidence="7">
    <location>
        <begin position="2263"/>
        <end position="2291"/>
    </location>
</feature>
<dbReference type="InterPro" id="IPR014001">
    <property type="entry name" value="Helicase_ATP-bd"/>
</dbReference>
<feature type="region of interest" description="Disordered" evidence="7">
    <location>
        <begin position="1167"/>
        <end position="1200"/>
    </location>
</feature>
<dbReference type="InterPro" id="IPR049730">
    <property type="entry name" value="SNF2/RAD54-like_C"/>
</dbReference>
<feature type="region of interest" description="Disordered" evidence="7">
    <location>
        <begin position="1263"/>
        <end position="1299"/>
    </location>
</feature>
<dbReference type="InterPro" id="IPR016197">
    <property type="entry name" value="Chromo-like_dom_sf"/>
</dbReference>
<feature type="compositionally biased region" description="Basic and acidic residues" evidence="7">
    <location>
        <begin position="278"/>
        <end position="289"/>
    </location>
</feature>
<evidence type="ECO:0000256" key="2">
    <source>
        <dbReference type="ARBA" id="ARBA00022737"/>
    </source>
</evidence>
<feature type="domain" description="Helicase ATP-binding" evidence="8">
    <location>
        <begin position="530"/>
        <end position="728"/>
    </location>
</feature>
<keyword evidence="6" id="KW-0539">Nucleus</keyword>
<dbReference type="SMART" id="SM00490">
    <property type="entry name" value="HELICc"/>
    <property type="match status" value="1"/>
</dbReference>
<feature type="compositionally biased region" description="Basic residues" evidence="7">
    <location>
        <begin position="188"/>
        <end position="198"/>
    </location>
</feature>
<feature type="compositionally biased region" description="Acidic residues" evidence="7">
    <location>
        <begin position="206"/>
        <end position="235"/>
    </location>
</feature>
<feature type="compositionally biased region" description="Basic and acidic residues" evidence="7">
    <location>
        <begin position="1185"/>
        <end position="1200"/>
    </location>
</feature>
<reference evidence="10 11" key="1">
    <citation type="submission" date="2019-01" db="EMBL/GenBank/DDBJ databases">
        <authorList>
            <person name="Ferrante I. M."/>
        </authorList>
    </citation>
    <scope>NUCLEOTIDE SEQUENCE [LARGE SCALE GENOMIC DNA]</scope>
    <source>
        <strain evidence="10 11">B856</strain>
    </source>
</reference>
<protein>
    <submittedName>
        <fullName evidence="10">Uncharacterized protein</fullName>
    </submittedName>
</protein>
<dbReference type="InterPro" id="IPR000330">
    <property type="entry name" value="SNF2_N"/>
</dbReference>
<dbReference type="GO" id="GO:0016787">
    <property type="term" value="F:hydrolase activity"/>
    <property type="evidence" value="ECO:0007669"/>
    <property type="project" value="UniProtKB-KW"/>
</dbReference>
<feature type="compositionally biased region" description="Acidic residues" evidence="7">
    <location>
        <begin position="51"/>
        <end position="63"/>
    </location>
</feature>
<evidence type="ECO:0000256" key="7">
    <source>
        <dbReference type="SAM" id="MobiDB-lite"/>
    </source>
</evidence>
<dbReference type="EMBL" id="CAACVS010000044">
    <property type="protein sequence ID" value="VEU34941.1"/>
    <property type="molecule type" value="Genomic_DNA"/>
</dbReference>
<feature type="compositionally biased region" description="Acidic residues" evidence="7">
    <location>
        <begin position="71"/>
        <end position="80"/>
    </location>
</feature>
<comment type="subcellular location">
    <subcellularLocation>
        <location evidence="1">Nucleus</location>
    </subcellularLocation>
</comment>
<evidence type="ECO:0000256" key="1">
    <source>
        <dbReference type="ARBA" id="ARBA00004123"/>
    </source>
</evidence>
<dbReference type="Pfam" id="PF00271">
    <property type="entry name" value="Helicase_C"/>
    <property type="match status" value="1"/>
</dbReference>
<evidence type="ECO:0000256" key="6">
    <source>
        <dbReference type="ARBA" id="ARBA00023242"/>
    </source>
</evidence>
<dbReference type="GO" id="GO:0005524">
    <property type="term" value="F:ATP binding"/>
    <property type="evidence" value="ECO:0007669"/>
    <property type="project" value="UniProtKB-KW"/>
</dbReference>
<keyword evidence="11" id="KW-1185">Reference proteome</keyword>
<dbReference type="GO" id="GO:0005634">
    <property type="term" value="C:nucleus"/>
    <property type="evidence" value="ECO:0007669"/>
    <property type="project" value="UniProtKB-SubCell"/>
</dbReference>
<feature type="region of interest" description="Disordered" evidence="7">
    <location>
        <begin position="1"/>
        <end position="235"/>
    </location>
</feature>
<feature type="compositionally biased region" description="Acidic residues" evidence="7">
    <location>
        <begin position="10"/>
        <end position="28"/>
    </location>
</feature>
<evidence type="ECO:0000256" key="5">
    <source>
        <dbReference type="ARBA" id="ARBA00022840"/>
    </source>
</evidence>
<feature type="compositionally biased region" description="Polar residues" evidence="7">
    <location>
        <begin position="1288"/>
        <end position="1299"/>
    </location>
</feature>
<name>A0A448YYQ8_9STRA</name>
<accession>A0A448YYQ8</accession>
<evidence type="ECO:0000259" key="9">
    <source>
        <dbReference type="PROSITE" id="PS51194"/>
    </source>
</evidence>
<dbReference type="Gene3D" id="3.40.50.10810">
    <property type="entry name" value="Tandem AAA-ATPase domain"/>
    <property type="match status" value="1"/>
</dbReference>
<proteinExistence type="predicted"/>
<dbReference type="Proteomes" id="UP000291116">
    <property type="component" value="Unassembled WGS sequence"/>
</dbReference>
<dbReference type="SMART" id="SM00298">
    <property type="entry name" value="CHROMO"/>
    <property type="match status" value="2"/>
</dbReference>
<keyword evidence="5" id="KW-0067">ATP-binding</keyword>
<sequence length="2411" mass="271832">MGKRSKKNDDDDDVAMEDPSETSEEEEAAPPRRSRSSRRAATNQQYKESKDDDDDDDESDQEESSSAAHGEDEDDTESEEAPVRRRRQPKRSSSKSRSPPGSSSDDNNNNNSDSGKRRSGRSNKFKASMKVPGESLRELYAADENDEDIDSRPKKKKKAPPKQTQKAASKKAPNSKRQAPPASPLKSRAQHSTRRKTPSKSVLEVGADDEENDSDAYMEEEPYSDEEDHGPDDEDDETLKIQRILAVRSETKKKWREICANMQTSEVTDGSRWFQTEEESHGSGEHDNDGSETGDNVLEERFLVKWNQLSYLHVSWETHHDLMDQVENAKNYMSTFFRKQVGGLLFTQDERKDGDYFDPGMIQIDRILEVVAPEDYLQSKLPKTWMEELDMGDPVEEFGMVLDNKKDPKAFEANAGRQFLIKWSSLNYSDSSYEFERDLWLMDQKDSLMDKLRDYYHRTKRPTRKQLHARSKEAEEAKRKAYLFLGDNSRLAGDVKEARVKSYQESLTKHVFKNGGSLRDYQAEGVTWFLANYVNGRSCIMADEMGLGKTLQTAAFCNLLVQKMFKTGPFLICVPLSTLAHWQREFQGWTDLNTIVYHGSAEDRRAIREAEFAYARDRPDGSGGGGINSLYLKKCEPAKSKSSAKWMATVVVTTPEMLVADDWTELSYVRWQVLVVDEAHRLKNHNSKLAATMRKEQFTFEHKLLLTGTPIQNDVKEFWTLLHFIDPKNYDDLDAFMDEYGDMKSKEKIDELHNQIRPYILRRLKEDVEKSVPPKEETLIEVELTLAQKQYYRALYEKNVGFLHKNKKKALDGPSLNNLAMQLRKCCNHLFLLNGVEDDMRTKELEKLKGSEKSIDEGDFVTNGSGKLVLLDKLLPRLKENGHRILVFSQFKIMLDILEDYLHYRAYKFERIDGSITGHKRQSAIDRFQEGTPGKEPPFVMLLSTRAGGVGINLTAADTCVIFDSDWNPQNDIQAMARCHRIGQTKSVKVYRLLTRKTYEMQMFHMSSLKMGLDQAVLTGFESNSSGEGTMTKEEVERLLRHGAYDIFNEDKAGSAEAESNDFVQQDIDSILSRRSRKIVHGNTGSGSSAAGGTFSKASFVHKTPSKEGEQGASADIDINDPDFWTKMVGEAKPEEESILKPRKRNQANYNEKNWDKNLQKALKYDSEFSDSDDDDDDESAEGDVQERTRWGGPKPEHWKRDQVEAVVARIEKCGYGLIPPDEFAKGLPKGFGKFPKEEILRMSWSLVLMAICEVATSNGVGEAKRSKLRAERKRDTEGGDGEGGLAEQSNEATVTPKSTGEMKEICFKRLWESHSSWAAKALGDAVSFARIHDPRVDDSSDNQEKKIREVFKNQLWPSLQGRGWKIEDEDDEDGMETYIYGKREFSSPSIVMNEVIRIHPELQKNVVELLNMIEQSRLQIDQQMDHQKAQDLALTASNVTLKNLQNLLERYSPMQILYDRSRKANRISLRLKLLVSCNYIKTAIAIVTAVDKESSASNIEIPTGDDKLCDVLGVDARSGLPHPLWTKKHDAILIRSVAKHGWVDVDANLKNIVNDKKIKWGFPFEASNNAPVQRIGEQEMKNMRETAGRAASILNEKPKILEILTGFNKKLGRCATAIDIFSFNYSVFLPKVAHMLCALVFLFFKVIDSYGLTQQSEDDENDEMDDGEKKWRVDNRMLHQASKKSEPVKEAVDLPAKKDFVKRAKIVIQKTFAKLRSEGTNSKSISSTKAIDEDVKSNESHGYIVIDQGSRCNILLAEMIRALVKGSTKVSVQIRHMWQMSHMEAKALIKMLESQSDKKKEVEELNRITGQIALAKWACSKRSTTQGKNVLRVMLGEKPQVPRNETIQDKIFPAEKTVPIPGTRTKAPGKRKVKRNDPAIGERAIMKAMKKAHDHNSGKVFGFVKTNEDLGIQLTLIESYILSVFCCEGIPLNFDLDSKKSDLGISKTWEDISKSLVDLARQQQDHAKEVTVLCKAALSKGTSQNLEEKQIKMLAENLSRAESDFAVKEEAARLVNDFTHKPNERLSKKSIMLMEKVRAYGTAKVSTGKVTTKYENYLGPKIPRWFGKELARAAATHEILDDENKPQSWTTADISETIQNNPEYNKSIVSAFLDKTSARQVTSQISMLSRLRSILVQCSEKEFRSKLSRAIRQSKRNDDDWEKKPSWWEDSTEEHSFLLLTKLSEYGFAKIMTAVKARDGFGAAGEDYDNMTALKLTKPSIQTRANQLVRELHAIEDHESMLQMVAKRRKSSQGKIDSLAVLGKSGKTGSGLKNPSPTNGSSSTTPTSGGKSKKGTVQTGLKAFFSATPSSSGKKKTSNAVDNGSTGSSNHNPSSVESKKRKESATPSPPTFVIRSSSGSGSSNHECENGAVTPPAEKKLKSTSDDDSSSIENPMVEVEQSNGVEVVVID</sequence>
<dbReference type="SUPFAM" id="SSF54160">
    <property type="entry name" value="Chromo domain-like"/>
    <property type="match status" value="2"/>
</dbReference>
<dbReference type="PROSITE" id="PS51192">
    <property type="entry name" value="HELICASE_ATP_BIND_1"/>
    <property type="match status" value="1"/>
</dbReference>
<evidence type="ECO:0000259" key="8">
    <source>
        <dbReference type="PROSITE" id="PS51192"/>
    </source>
</evidence>
<dbReference type="InterPro" id="IPR000953">
    <property type="entry name" value="Chromo/chromo_shadow_dom"/>
</dbReference>
<dbReference type="InterPro" id="IPR038718">
    <property type="entry name" value="SNF2-like_sf"/>
</dbReference>
<keyword evidence="3" id="KW-0547">Nucleotide-binding</keyword>
<evidence type="ECO:0000313" key="11">
    <source>
        <dbReference type="Proteomes" id="UP000291116"/>
    </source>
</evidence>
<evidence type="ECO:0000256" key="4">
    <source>
        <dbReference type="ARBA" id="ARBA00022801"/>
    </source>
</evidence>
<organism evidence="10 11">
    <name type="scientific">Pseudo-nitzschia multistriata</name>
    <dbReference type="NCBI Taxonomy" id="183589"/>
    <lineage>
        <taxon>Eukaryota</taxon>
        <taxon>Sar</taxon>
        <taxon>Stramenopiles</taxon>
        <taxon>Ochrophyta</taxon>
        <taxon>Bacillariophyta</taxon>
        <taxon>Bacillariophyceae</taxon>
        <taxon>Bacillariophycidae</taxon>
        <taxon>Bacillariales</taxon>
        <taxon>Bacillariaceae</taxon>
        <taxon>Pseudo-nitzschia</taxon>
    </lineage>
</organism>
<dbReference type="SUPFAM" id="SSF52540">
    <property type="entry name" value="P-loop containing nucleoside triphosphate hydrolases"/>
    <property type="match status" value="2"/>
</dbReference>
<feature type="compositionally biased region" description="Polar residues" evidence="7">
    <location>
        <begin position="2308"/>
        <end position="2337"/>
    </location>
</feature>
<feature type="compositionally biased region" description="Basic and acidic residues" evidence="7">
    <location>
        <begin position="1263"/>
        <end position="1278"/>
    </location>
</feature>
<evidence type="ECO:0000313" key="10">
    <source>
        <dbReference type="EMBL" id="VEU34941.1"/>
    </source>
</evidence>
<dbReference type="OrthoDB" id="5857104at2759"/>
<feature type="region of interest" description="Disordered" evidence="7">
    <location>
        <begin position="1101"/>
        <end position="1121"/>
    </location>
</feature>
<feature type="region of interest" description="Disordered" evidence="7">
    <location>
        <begin position="2246"/>
        <end position="2411"/>
    </location>
</feature>